<dbReference type="EMBL" id="QKZL01000005">
    <property type="protein sequence ID" value="PZX17038.1"/>
    <property type="molecule type" value="Genomic_DNA"/>
</dbReference>
<dbReference type="PANTHER" id="PTHR33376">
    <property type="match status" value="1"/>
</dbReference>
<dbReference type="SUPFAM" id="SSF53850">
    <property type="entry name" value="Periplasmic binding protein-like II"/>
    <property type="match status" value="1"/>
</dbReference>
<evidence type="ECO:0000256" key="1">
    <source>
        <dbReference type="ARBA" id="ARBA00004418"/>
    </source>
</evidence>
<comment type="subcellular location">
    <subcellularLocation>
        <location evidence="1">Periplasm</location>
    </subcellularLocation>
</comment>
<dbReference type="PANTHER" id="PTHR33376:SF15">
    <property type="entry name" value="BLL6794 PROTEIN"/>
    <property type="match status" value="1"/>
</dbReference>
<dbReference type="NCBIfam" id="NF037995">
    <property type="entry name" value="TRAP_S1"/>
    <property type="match status" value="1"/>
</dbReference>
<name>A0A2W7NAD3_9RHOB</name>
<keyword evidence="3" id="KW-0574">Periplasm</keyword>
<evidence type="ECO:0000313" key="4">
    <source>
        <dbReference type="EMBL" id="PZX17038.1"/>
    </source>
</evidence>
<accession>A0A2W7NAD3</accession>
<evidence type="ECO:0000256" key="2">
    <source>
        <dbReference type="ARBA" id="ARBA00022729"/>
    </source>
</evidence>
<evidence type="ECO:0000256" key="3">
    <source>
        <dbReference type="ARBA" id="ARBA00022764"/>
    </source>
</evidence>
<dbReference type="AlphaFoldDB" id="A0A2W7NAD3"/>
<reference evidence="4 5" key="1">
    <citation type="submission" date="2018-06" db="EMBL/GenBank/DDBJ databases">
        <title>Genomic Encyclopedia of Archaeal and Bacterial Type Strains, Phase II (KMG-II): from individual species to whole genera.</title>
        <authorList>
            <person name="Goeker M."/>
        </authorList>
    </citation>
    <scope>NUCLEOTIDE SEQUENCE [LARGE SCALE GENOMIC DNA]</scope>
    <source>
        <strain evidence="4 5">DSM 22009</strain>
    </source>
</reference>
<gene>
    <name evidence="4" type="ORF">LX81_01669</name>
</gene>
<keyword evidence="5" id="KW-1185">Reference proteome</keyword>
<dbReference type="Pfam" id="PF03480">
    <property type="entry name" value="DctP"/>
    <property type="match status" value="1"/>
</dbReference>
<dbReference type="Gene3D" id="3.40.190.170">
    <property type="entry name" value="Bacterial extracellular solute-binding protein, family 7"/>
    <property type="match status" value="1"/>
</dbReference>
<evidence type="ECO:0000313" key="5">
    <source>
        <dbReference type="Proteomes" id="UP000248916"/>
    </source>
</evidence>
<dbReference type="GO" id="GO:0055085">
    <property type="term" value="P:transmembrane transport"/>
    <property type="evidence" value="ECO:0007669"/>
    <property type="project" value="InterPro"/>
</dbReference>
<dbReference type="InterPro" id="IPR038404">
    <property type="entry name" value="TRAP_DctP_sf"/>
</dbReference>
<dbReference type="GO" id="GO:0042597">
    <property type="term" value="C:periplasmic space"/>
    <property type="evidence" value="ECO:0007669"/>
    <property type="project" value="UniProtKB-SubCell"/>
</dbReference>
<organism evidence="4 5">
    <name type="scientific">Palleronia aestuarii</name>
    <dbReference type="NCBI Taxonomy" id="568105"/>
    <lineage>
        <taxon>Bacteria</taxon>
        <taxon>Pseudomonadati</taxon>
        <taxon>Pseudomonadota</taxon>
        <taxon>Alphaproteobacteria</taxon>
        <taxon>Rhodobacterales</taxon>
        <taxon>Roseobacteraceae</taxon>
        <taxon>Palleronia</taxon>
    </lineage>
</organism>
<dbReference type="Proteomes" id="UP000248916">
    <property type="component" value="Unassembled WGS sequence"/>
</dbReference>
<protein>
    <submittedName>
        <fullName evidence="4">TRAP-type C4-dicarboxylate transport system substrate-binding protein</fullName>
    </submittedName>
</protein>
<dbReference type="RefSeq" id="WP_111536821.1">
    <property type="nucleotide sequence ID" value="NZ_QKZL01000005.1"/>
</dbReference>
<dbReference type="OrthoDB" id="7822595at2"/>
<keyword evidence="2" id="KW-0732">Signal</keyword>
<proteinExistence type="predicted"/>
<comment type="caution">
    <text evidence="4">The sequence shown here is derived from an EMBL/GenBank/DDBJ whole genome shotgun (WGS) entry which is preliminary data.</text>
</comment>
<sequence length="345" mass="37726">MAHDPVRRALIGTGLGLLVAGSAAAQEYSFTLHHFLGPQSATHTETIMPWAERVEAASEGRISIEIYPSMTLGGTPPELIRQVRDGVVDMVWTLNGYTPGLFPRTEVFELPSVYRNDPAAANLAMAELFDTYLAEEHVGVEVLFQHVHAGQAIVMRDREVRAPADLEGATLRIPTRTGAWMLEALDANPVSMPVPDLPQALSRGVVDGALIPFEIIPALQLQDLTEYDIELADGVRFGTSVFQLSMNLDRWSALPEDIQQIFLDQSDDDWLRELGGIWEETEREGLRVATEAGSTHVMLGSDESAAFDAPMQTVVDRWIAEAEADGRAGAELVEAARRAIADNAE</sequence>
<dbReference type="CDD" id="cd13665">
    <property type="entry name" value="PBP2_TRAP_Dctp3_4"/>
    <property type="match status" value="1"/>
</dbReference>
<dbReference type="InterPro" id="IPR018389">
    <property type="entry name" value="DctP_fam"/>
</dbReference>